<feature type="region of interest" description="Disordered" evidence="1">
    <location>
        <begin position="336"/>
        <end position="358"/>
    </location>
</feature>
<name>A0AAD7MFE7_9AGAR</name>
<dbReference type="InterPro" id="IPR036537">
    <property type="entry name" value="Adaptor_Cbl_N_dom_sf"/>
</dbReference>
<proteinExistence type="predicted"/>
<dbReference type="CDD" id="cd21037">
    <property type="entry name" value="MLKL_NTD"/>
    <property type="match status" value="1"/>
</dbReference>
<dbReference type="InterPro" id="IPR059179">
    <property type="entry name" value="MLKL-like_MCAfunc"/>
</dbReference>
<gene>
    <name evidence="2" type="ORF">B0H16DRAFT_519357</name>
</gene>
<protein>
    <recommendedName>
        <fullName evidence="4">NB-ARC domain-containing protein</fullName>
    </recommendedName>
</protein>
<dbReference type="Proteomes" id="UP001215598">
    <property type="component" value="Unassembled WGS sequence"/>
</dbReference>
<dbReference type="SUPFAM" id="SSF52540">
    <property type="entry name" value="P-loop containing nucleoside triphosphate hydrolases"/>
    <property type="match status" value="1"/>
</dbReference>
<dbReference type="GO" id="GO:0007166">
    <property type="term" value="P:cell surface receptor signaling pathway"/>
    <property type="evidence" value="ECO:0007669"/>
    <property type="project" value="InterPro"/>
</dbReference>
<keyword evidence="3" id="KW-1185">Reference proteome</keyword>
<dbReference type="InterPro" id="IPR027417">
    <property type="entry name" value="P-loop_NTPase"/>
</dbReference>
<dbReference type="PANTHER" id="PTHR35205:SF1">
    <property type="entry name" value="ZU5 DOMAIN-CONTAINING PROTEIN"/>
    <property type="match status" value="1"/>
</dbReference>
<dbReference type="PANTHER" id="PTHR35205">
    <property type="entry name" value="NB-ARC AND TPR DOMAIN PROTEIN"/>
    <property type="match status" value="1"/>
</dbReference>
<evidence type="ECO:0000313" key="3">
    <source>
        <dbReference type="Proteomes" id="UP001215598"/>
    </source>
</evidence>
<accession>A0AAD7MFE7</accession>
<reference evidence="2" key="1">
    <citation type="submission" date="2023-03" db="EMBL/GenBank/DDBJ databases">
        <title>Massive genome expansion in bonnet fungi (Mycena s.s.) driven by repeated elements and novel gene families across ecological guilds.</title>
        <authorList>
            <consortium name="Lawrence Berkeley National Laboratory"/>
            <person name="Harder C.B."/>
            <person name="Miyauchi S."/>
            <person name="Viragh M."/>
            <person name="Kuo A."/>
            <person name="Thoen E."/>
            <person name="Andreopoulos B."/>
            <person name="Lu D."/>
            <person name="Skrede I."/>
            <person name="Drula E."/>
            <person name="Henrissat B."/>
            <person name="Morin E."/>
            <person name="Kohler A."/>
            <person name="Barry K."/>
            <person name="LaButti K."/>
            <person name="Morin E."/>
            <person name="Salamov A."/>
            <person name="Lipzen A."/>
            <person name="Mereny Z."/>
            <person name="Hegedus B."/>
            <person name="Baldrian P."/>
            <person name="Stursova M."/>
            <person name="Weitz H."/>
            <person name="Taylor A."/>
            <person name="Grigoriev I.V."/>
            <person name="Nagy L.G."/>
            <person name="Martin F."/>
            <person name="Kauserud H."/>
        </authorList>
    </citation>
    <scope>NUCLEOTIDE SEQUENCE</scope>
    <source>
        <strain evidence="2">CBHHK182m</strain>
    </source>
</reference>
<dbReference type="Gene3D" id="3.40.50.300">
    <property type="entry name" value="P-loop containing nucleotide triphosphate hydrolases"/>
    <property type="match status" value="1"/>
</dbReference>
<dbReference type="AlphaFoldDB" id="A0AAD7MFE7"/>
<comment type="caution">
    <text evidence="2">The sequence shown here is derived from an EMBL/GenBank/DDBJ whole genome shotgun (WGS) entry which is preliminary data.</text>
</comment>
<dbReference type="Gene3D" id="1.20.930.20">
    <property type="entry name" value="Adaptor protein Cbl, N-terminal domain"/>
    <property type="match status" value="1"/>
</dbReference>
<dbReference type="EMBL" id="JARKIB010000320">
    <property type="protein sequence ID" value="KAJ7714723.1"/>
    <property type="molecule type" value="Genomic_DNA"/>
</dbReference>
<evidence type="ECO:0008006" key="4">
    <source>
        <dbReference type="Google" id="ProtNLM"/>
    </source>
</evidence>
<organism evidence="2 3">
    <name type="scientific">Mycena metata</name>
    <dbReference type="NCBI Taxonomy" id="1033252"/>
    <lineage>
        <taxon>Eukaryota</taxon>
        <taxon>Fungi</taxon>
        <taxon>Dikarya</taxon>
        <taxon>Basidiomycota</taxon>
        <taxon>Agaricomycotina</taxon>
        <taxon>Agaricomycetes</taxon>
        <taxon>Agaricomycetidae</taxon>
        <taxon>Agaricales</taxon>
        <taxon>Marasmiineae</taxon>
        <taxon>Mycenaceae</taxon>
        <taxon>Mycena</taxon>
    </lineage>
</organism>
<evidence type="ECO:0000313" key="2">
    <source>
        <dbReference type="EMBL" id="KAJ7714723.1"/>
    </source>
</evidence>
<sequence length="358" mass="39748">MSAPTSPNPRAAGSPDISMLRSVAEPESGWLGVSIQTAKTLKESAELVPVPYVKGVLGIVVVVLETVEKIQKNQEDLKDLCESILRVATFLRDQLEDHKDTTSPKFKKLCEEFEKHLRGVLSTLEKLQKKSRGFRGRVKELFKSSSTASKIASYQKSIQQLQSDFQFVTIVDMGFKLNEIKVLPASAALLGSRVNNCPLPSRIFQGRQAILDKMHQFFNMDSGEQQIYVLYGLGGAGKTQVALKFIKESSFSDIFFVDTSKVETIEMTLKSIAVSKSVGDSAQDALRWLQSNPNKWLLLFDNADDPNINLNDFLPKCSHGNIIITSRNPELRKYGAHTSVSEMEEADATTRGNDVTDL</sequence>
<evidence type="ECO:0000256" key="1">
    <source>
        <dbReference type="SAM" id="MobiDB-lite"/>
    </source>
</evidence>